<feature type="transmembrane region" description="Helical" evidence="1">
    <location>
        <begin position="32"/>
        <end position="55"/>
    </location>
</feature>
<keyword evidence="1" id="KW-0812">Transmembrane</keyword>
<name>A0A2A2D665_9ACTN</name>
<gene>
    <name evidence="3" type="ORF">CK936_21835</name>
</gene>
<feature type="domain" description="DUF6545" evidence="2">
    <location>
        <begin position="253"/>
        <end position="350"/>
    </location>
</feature>
<feature type="transmembrane region" description="Helical" evidence="1">
    <location>
        <begin position="6"/>
        <end position="25"/>
    </location>
</feature>
<dbReference type="InterPro" id="IPR050039">
    <property type="entry name" value="MAB_1171c-like"/>
</dbReference>
<keyword evidence="1" id="KW-0472">Membrane</keyword>
<feature type="non-terminal residue" evidence="3">
    <location>
        <position position="353"/>
    </location>
</feature>
<comment type="caution">
    <text evidence="3">The sequence shown here is derived from an EMBL/GenBank/DDBJ whole genome shotgun (WGS) entry which is preliminary data.</text>
</comment>
<keyword evidence="1" id="KW-1133">Transmembrane helix</keyword>
<sequence length="353" mass="37845">MPDPVYYLPSIVVGTALCLKLRDLARAPQDTLLRVVCAVLFFSCGTFAFAAPTSIAFVNRLTGVPNIAAPLVYSLLSALAASWLILIDRWRGGPAPQRERAARRWAAGYGLVIVALCALFALGNAPEERRVDLDTYYANTPFIREMIVLYLLATGVAAISISTVCGSWARHATGRPWLQRGLRVLTAGFLCNLGFDLTKLAAVAARWTGTDWDNLSTLAAPRFGAMGTLCIATGFLLPLLGHHLTAAGDTFAALRTHPALHCLWATLSTATPGVVANVPVPWWAVDLRLTRRIAEIHDGRLALRPYFEATVADAALERAHRTGRTGREAEAIAEAAVLAVAAQKKSAGLPTPA</sequence>
<evidence type="ECO:0000313" key="4">
    <source>
        <dbReference type="Proteomes" id="UP000218944"/>
    </source>
</evidence>
<evidence type="ECO:0000313" key="3">
    <source>
        <dbReference type="EMBL" id="PAU46936.1"/>
    </source>
</evidence>
<proteinExistence type="predicted"/>
<feature type="transmembrane region" description="Helical" evidence="1">
    <location>
        <begin position="106"/>
        <end position="126"/>
    </location>
</feature>
<dbReference type="NCBIfam" id="NF042915">
    <property type="entry name" value="MAB_1171c_fam"/>
    <property type="match status" value="1"/>
</dbReference>
<reference evidence="3 4" key="1">
    <citation type="submission" date="2017-08" db="EMBL/GenBank/DDBJ databases">
        <title>Genome sequence of Streptomyces albireticuli NRRL B-1670.</title>
        <authorList>
            <person name="Graham D.E."/>
            <person name="Mahan K.M."/>
            <person name="Klingeman D.M."/>
            <person name="Hettich R.L."/>
            <person name="Parry R.J."/>
            <person name="Spain J.C."/>
        </authorList>
    </citation>
    <scope>NUCLEOTIDE SEQUENCE [LARGE SCALE GENOMIC DNA]</scope>
    <source>
        <strain evidence="3 4">NRRL B-1670</strain>
    </source>
</reference>
<evidence type="ECO:0000259" key="2">
    <source>
        <dbReference type="Pfam" id="PF20182"/>
    </source>
</evidence>
<organism evidence="3 4">
    <name type="scientific">Streptomyces albireticuli</name>
    <dbReference type="NCBI Taxonomy" id="1940"/>
    <lineage>
        <taxon>Bacteria</taxon>
        <taxon>Bacillati</taxon>
        <taxon>Actinomycetota</taxon>
        <taxon>Actinomycetes</taxon>
        <taxon>Kitasatosporales</taxon>
        <taxon>Streptomycetaceae</taxon>
        <taxon>Streptomyces</taxon>
    </lineage>
</organism>
<feature type="transmembrane region" description="Helical" evidence="1">
    <location>
        <begin position="67"/>
        <end position="86"/>
    </location>
</feature>
<protein>
    <recommendedName>
        <fullName evidence="2">DUF6545 domain-containing protein</fullName>
    </recommendedName>
</protein>
<dbReference type="InterPro" id="IPR046675">
    <property type="entry name" value="DUF6545"/>
</dbReference>
<feature type="transmembrane region" description="Helical" evidence="1">
    <location>
        <begin position="223"/>
        <end position="241"/>
    </location>
</feature>
<dbReference type="Proteomes" id="UP000218944">
    <property type="component" value="Unassembled WGS sequence"/>
</dbReference>
<dbReference type="Pfam" id="PF20182">
    <property type="entry name" value="DUF6545"/>
    <property type="match status" value="1"/>
</dbReference>
<evidence type="ECO:0000256" key="1">
    <source>
        <dbReference type="SAM" id="Phobius"/>
    </source>
</evidence>
<dbReference type="AlphaFoldDB" id="A0A2A2D665"/>
<keyword evidence="4" id="KW-1185">Reference proteome</keyword>
<feature type="transmembrane region" description="Helical" evidence="1">
    <location>
        <begin position="146"/>
        <end position="169"/>
    </location>
</feature>
<accession>A0A2A2D665</accession>
<feature type="transmembrane region" description="Helical" evidence="1">
    <location>
        <begin position="181"/>
        <end position="203"/>
    </location>
</feature>
<dbReference type="EMBL" id="NSJV01000413">
    <property type="protein sequence ID" value="PAU46936.1"/>
    <property type="molecule type" value="Genomic_DNA"/>
</dbReference>